<keyword evidence="1" id="KW-0732">Signal</keyword>
<evidence type="ECO:0000256" key="1">
    <source>
        <dbReference type="SAM" id="SignalP"/>
    </source>
</evidence>
<feature type="chain" id="PRO_5045998466" evidence="1">
    <location>
        <begin position="26"/>
        <end position="236"/>
    </location>
</feature>
<reference evidence="2" key="1">
    <citation type="submission" date="2021-11" db="EMBL/GenBank/DDBJ databases">
        <title>Draft genome sequence of Alcaligenes endophyticus type strain CCUG 75668T.</title>
        <authorList>
            <person name="Salva-Serra F."/>
            <person name="Duran R.E."/>
            <person name="Seeger M."/>
            <person name="Moore E.R.B."/>
            <person name="Jaen-Luchoro D."/>
        </authorList>
    </citation>
    <scope>NUCLEOTIDE SEQUENCE</scope>
    <source>
        <strain evidence="2">CCUG 75668</strain>
    </source>
</reference>
<name>A0ABT8EF77_9BURK</name>
<evidence type="ECO:0000313" key="3">
    <source>
        <dbReference type="Proteomes" id="UP001168613"/>
    </source>
</evidence>
<accession>A0ABT8EF77</accession>
<evidence type="ECO:0000313" key="2">
    <source>
        <dbReference type="EMBL" id="MDN4119905.1"/>
    </source>
</evidence>
<keyword evidence="3" id="KW-1185">Reference proteome</keyword>
<protein>
    <submittedName>
        <fullName evidence="2">Uncharacterized protein</fullName>
    </submittedName>
</protein>
<feature type="signal peptide" evidence="1">
    <location>
        <begin position="1"/>
        <end position="25"/>
    </location>
</feature>
<proteinExistence type="predicted"/>
<organism evidence="2 3">
    <name type="scientific">Alcaligenes endophyticus</name>
    <dbReference type="NCBI Taxonomy" id="1929088"/>
    <lineage>
        <taxon>Bacteria</taxon>
        <taxon>Pseudomonadati</taxon>
        <taxon>Pseudomonadota</taxon>
        <taxon>Betaproteobacteria</taxon>
        <taxon>Burkholderiales</taxon>
        <taxon>Alcaligenaceae</taxon>
        <taxon>Alcaligenes</taxon>
    </lineage>
</organism>
<dbReference type="Proteomes" id="UP001168613">
    <property type="component" value="Unassembled WGS sequence"/>
</dbReference>
<dbReference type="EMBL" id="JAJHNU010000001">
    <property type="protein sequence ID" value="MDN4119905.1"/>
    <property type="molecule type" value="Genomic_DNA"/>
</dbReference>
<dbReference type="RefSeq" id="WP_266122757.1">
    <property type="nucleotide sequence ID" value="NZ_JAJHNU010000001.1"/>
</dbReference>
<sequence length="236" mass="25640">MRTILYTLRIGCVALLLGQTSQAMAVDCDCTQLAGSCSASYELRDIRNQPKNSAATLVLRSSHATCSKITFFIDNTPHITVLKSGNSSTESLFGTSAIEQNTVSIESCRVCAKSGQAKREARPPDLSPETAHFQNAMRDPTFDSTHTDVAFQNASAQGRGSDQFFNSVTQGLSSAISELGKMSAQQQAEQSQIQPQGKSQCWYSYSPEGKRRYSHFPCHTGWYGCEGGPGPNDKMC</sequence>
<comment type="caution">
    <text evidence="2">The sequence shown here is derived from an EMBL/GenBank/DDBJ whole genome shotgun (WGS) entry which is preliminary data.</text>
</comment>
<gene>
    <name evidence="2" type="ORF">LMS43_01250</name>
</gene>